<reference evidence="1 2" key="1">
    <citation type="submission" date="2024-01" db="EMBL/GenBank/DDBJ databases">
        <title>Multi-omics insights into the function and evolution of sodium benzoate biodegradation pathways in Benzoatithermus flavus gen. nov., sp. nov. from hot spring.</title>
        <authorList>
            <person name="Hu C.-J."/>
            <person name="Li W.-J."/>
        </authorList>
    </citation>
    <scope>NUCLEOTIDE SEQUENCE [LARGE SCALE GENOMIC DNA]</scope>
    <source>
        <strain evidence="1 2">SYSU G07066</strain>
    </source>
</reference>
<sequence length="83" mass="8970">MNSSQARIDFGWQLAPANGNEKGSSERDAVLEAEIAALEPVVSAAVLVATAFRLRDEASLIDTLRLLTEAVRDLETRRAAEDS</sequence>
<evidence type="ECO:0000313" key="2">
    <source>
        <dbReference type="Proteomes" id="UP001375743"/>
    </source>
</evidence>
<proteinExistence type="predicted"/>
<comment type="caution">
    <text evidence="1">The sequence shown here is derived from an EMBL/GenBank/DDBJ whole genome shotgun (WGS) entry which is preliminary data.</text>
</comment>
<dbReference type="EMBL" id="JBBLZC010000013">
    <property type="protein sequence ID" value="MEK0084292.1"/>
    <property type="molecule type" value="Genomic_DNA"/>
</dbReference>
<keyword evidence="2" id="KW-1185">Reference proteome</keyword>
<dbReference type="Proteomes" id="UP001375743">
    <property type="component" value="Unassembled WGS sequence"/>
</dbReference>
<accession>A0ABU8XSW0</accession>
<gene>
    <name evidence="1" type="ORF">U1T56_14105</name>
</gene>
<name>A0ABU8XSW0_9PROT</name>
<protein>
    <submittedName>
        <fullName evidence="1">Uncharacterized protein</fullName>
    </submittedName>
</protein>
<organism evidence="1 2">
    <name type="scientific">Benzoatithermus flavus</name>
    <dbReference type="NCBI Taxonomy" id="3108223"/>
    <lineage>
        <taxon>Bacteria</taxon>
        <taxon>Pseudomonadati</taxon>
        <taxon>Pseudomonadota</taxon>
        <taxon>Alphaproteobacteria</taxon>
        <taxon>Geminicoccales</taxon>
        <taxon>Geminicoccaceae</taxon>
        <taxon>Benzoatithermus</taxon>
    </lineage>
</organism>
<evidence type="ECO:0000313" key="1">
    <source>
        <dbReference type="EMBL" id="MEK0084292.1"/>
    </source>
</evidence>
<dbReference type="RefSeq" id="WP_418160140.1">
    <property type="nucleotide sequence ID" value="NZ_JBBLZC010000013.1"/>
</dbReference>